<dbReference type="InterPro" id="IPR002347">
    <property type="entry name" value="SDR_fam"/>
</dbReference>
<dbReference type="SUPFAM" id="SSF51735">
    <property type="entry name" value="NAD(P)-binding Rossmann-fold domains"/>
    <property type="match status" value="1"/>
</dbReference>
<evidence type="ECO:0000313" key="4">
    <source>
        <dbReference type="Proteomes" id="UP000069940"/>
    </source>
</evidence>
<dbReference type="GeneID" id="109430537"/>
<dbReference type="RefSeq" id="XP_019562148.3">
    <property type="nucleotide sequence ID" value="XM_019706603.3"/>
</dbReference>
<dbReference type="CDD" id="cd05233">
    <property type="entry name" value="SDR_c"/>
    <property type="match status" value="1"/>
</dbReference>
<accession>A0ABM1XZG2</accession>
<dbReference type="Pfam" id="PF00106">
    <property type="entry name" value="adh_short"/>
    <property type="match status" value="1"/>
</dbReference>
<reference evidence="3" key="2">
    <citation type="submission" date="2025-05" db="UniProtKB">
        <authorList>
            <consortium name="EnsemblMetazoa"/>
        </authorList>
    </citation>
    <scope>IDENTIFICATION</scope>
    <source>
        <strain evidence="3">Foshan</strain>
    </source>
</reference>
<organism evidence="3 4">
    <name type="scientific">Aedes albopictus</name>
    <name type="common">Asian tiger mosquito</name>
    <name type="synonym">Stegomyia albopicta</name>
    <dbReference type="NCBI Taxonomy" id="7160"/>
    <lineage>
        <taxon>Eukaryota</taxon>
        <taxon>Metazoa</taxon>
        <taxon>Ecdysozoa</taxon>
        <taxon>Arthropoda</taxon>
        <taxon>Hexapoda</taxon>
        <taxon>Insecta</taxon>
        <taxon>Pterygota</taxon>
        <taxon>Neoptera</taxon>
        <taxon>Endopterygota</taxon>
        <taxon>Diptera</taxon>
        <taxon>Nematocera</taxon>
        <taxon>Culicoidea</taxon>
        <taxon>Culicidae</taxon>
        <taxon>Culicinae</taxon>
        <taxon>Aedini</taxon>
        <taxon>Aedes</taxon>
        <taxon>Stegomyia</taxon>
    </lineage>
</organism>
<dbReference type="PRINTS" id="PR00081">
    <property type="entry name" value="GDHRDH"/>
</dbReference>
<keyword evidence="1" id="KW-0560">Oxidoreductase</keyword>
<dbReference type="EnsemblMetazoa" id="AALFPA23_004291.R5159">
    <property type="protein sequence ID" value="AALFPA23_004291.P5159"/>
    <property type="gene ID" value="AALFPA23_004291"/>
</dbReference>
<evidence type="ECO:0000256" key="2">
    <source>
        <dbReference type="RuleBase" id="RU000363"/>
    </source>
</evidence>
<dbReference type="InterPro" id="IPR020904">
    <property type="entry name" value="Sc_DH/Rdtase_CS"/>
</dbReference>
<dbReference type="PANTHER" id="PTHR24322:SF748">
    <property type="entry name" value="FI23927P1-RELATED"/>
    <property type="match status" value="1"/>
</dbReference>
<dbReference type="PROSITE" id="PS00061">
    <property type="entry name" value="ADH_SHORT"/>
    <property type="match status" value="1"/>
</dbReference>
<comment type="similarity">
    <text evidence="2">Belongs to the short-chain dehydrogenases/reductases (SDR) family.</text>
</comment>
<keyword evidence="4" id="KW-1185">Reference proteome</keyword>
<evidence type="ECO:0000256" key="1">
    <source>
        <dbReference type="ARBA" id="ARBA00023002"/>
    </source>
</evidence>
<proteinExistence type="inferred from homology"/>
<dbReference type="InterPro" id="IPR036291">
    <property type="entry name" value="NAD(P)-bd_dom_sf"/>
</dbReference>
<sequence>MVHYQDQGEGYVAADKSDLAPYSWTEVILKLVVQITLSIPYHVLDFIRAYIWCPKKSIKSRVVLVTGGGNGLGRALCIRFAQEGCAVAVVDVDLEGAARTVDEVRKMGMRAEAFQTDVSDVRAVQKLRENIETTLGPVQILVNNAGLLSFTYMNEGTDEQIQRIINVNLASHFWMIRQFLPGMQQRNEGHIVGISSVLGMIPNFRTIAYSATKYGIRGMMGSLSDELFFNGFGDTIFTTCVYPDLVATRKELFDSLNDLGVSAQALSPKQAANFVVDGVLRNKTDIIVANFPVPLGLKLSALVSTRIRRIFTMCIVKNTRKKSGN</sequence>
<dbReference type="PRINTS" id="PR00080">
    <property type="entry name" value="SDRFAMILY"/>
</dbReference>
<name>A0ABM1XZG2_AEDAL</name>
<protein>
    <recommendedName>
        <fullName evidence="5">Hydroxysteroid 17-beta dehydrogenase 11</fullName>
    </recommendedName>
</protein>
<dbReference type="PANTHER" id="PTHR24322">
    <property type="entry name" value="PKSB"/>
    <property type="match status" value="1"/>
</dbReference>
<dbReference type="Proteomes" id="UP000069940">
    <property type="component" value="Unassembled WGS sequence"/>
</dbReference>
<evidence type="ECO:0000313" key="3">
    <source>
        <dbReference type="EnsemblMetazoa" id="AALFPA23_004291.P5159"/>
    </source>
</evidence>
<reference evidence="4" key="1">
    <citation type="journal article" date="2015" name="Proc. Natl. Acad. Sci. U.S.A.">
        <title>Genome sequence of the Asian Tiger mosquito, Aedes albopictus, reveals insights into its biology, genetics, and evolution.</title>
        <authorList>
            <person name="Chen X.G."/>
            <person name="Jiang X."/>
            <person name="Gu J."/>
            <person name="Xu M."/>
            <person name="Wu Y."/>
            <person name="Deng Y."/>
            <person name="Zhang C."/>
            <person name="Bonizzoni M."/>
            <person name="Dermauw W."/>
            <person name="Vontas J."/>
            <person name="Armbruster P."/>
            <person name="Huang X."/>
            <person name="Yang Y."/>
            <person name="Zhang H."/>
            <person name="He W."/>
            <person name="Peng H."/>
            <person name="Liu Y."/>
            <person name="Wu K."/>
            <person name="Chen J."/>
            <person name="Lirakis M."/>
            <person name="Topalis P."/>
            <person name="Van Leeuwen T."/>
            <person name="Hall A.B."/>
            <person name="Jiang X."/>
            <person name="Thorpe C."/>
            <person name="Mueller R.L."/>
            <person name="Sun C."/>
            <person name="Waterhouse R.M."/>
            <person name="Yan G."/>
            <person name="Tu Z.J."/>
            <person name="Fang X."/>
            <person name="James A.A."/>
        </authorList>
    </citation>
    <scope>NUCLEOTIDE SEQUENCE [LARGE SCALE GENOMIC DNA]</scope>
    <source>
        <strain evidence="4">Foshan</strain>
    </source>
</reference>
<dbReference type="Gene3D" id="3.40.50.720">
    <property type="entry name" value="NAD(P)-binding Rossmann-like Domain"/>
    <property type="match status" value="1"/>
</dbReference>
<evidence type="ECO:0008006" key="5">
    <source>
        <dbReference type="Google" id="ProtNLM"/>
    </source>
</evidence>